<dbReference type="InterPro" id="IPR000639">
    <property type="entry name" value="Epox_hydrolase-like"/>
</dbReference>
<keyword evidence="1 3" id="KW-0378">Hydrolase</keyword>
<feature type="domain" description="AB hydrolase-1" evidence="2">
    <location>
        <begin position="27"/>
        <end position="261"/>
    </location>
</feature>
<dbReference type="EMBL" id="JBHSKD010000018">
    <property type="protein sequence ID" value="MFC5177793.1"/>
    <property type="molecule type" value="Genomic_DNA"/>
</dbReference>
<dbReference type="RefSeq" id="WP_378591130.1">
    <property type="nucleotide sequence ID" value="NZ_JBHSKD010000018.1"/>
</dbReference>
<dbReference type="Proteomes" id="UP001596087">
    <property type="component" value="Unassembled WGS sequence"/>
</dbReference>
<dbReference type="InterPro" id="IPR029058">
    <property type="entry name" value="AB_hydrolase_fold"/>
</dbReference>
<proteinExistence type="predicted"/>
<evidence type="ECO:0000259" key="2">
    <source>
        <dbReference type="Pfam" id="PF00561"/>
    </source>
</evidence>
<dbReference type="InterPro" id="IPR000073">
    <property type="entry name" value="AB_hydrolase_1"/>
</dbReference>
<dbReference type="Gene3D" id="3.40.50.1820">
    <property type="entry name" value="alpha/beta hydrolase"/>
    <property type="match status" value="1"/>
</dbReference>
<dbReference type="Pfam" id="PF00561">
    <property type="entry name" value="Abhydrolase_1"/>
    <property type="match status" value="1"/>
</dbReference>
<name>A0ABW0BKN2_9ACTN</name>
<dbReference type="GO" id="GO:0016787">
    <property type="term" value="F:hydrolase activity"/>
    <property type="evidence" value="ECO:0007669"/>
    <property type="project" value="UniProtKB-KW"/>
</dbReference>
<organism evidence="3 4">
    <name type="scientific">Nocardioides taihuensis</name>
    <dbReference type="NCBI Taxonomy" id="1835606"/>
    <lineage>
        <taxon>Bacteria</taxon>
        <taxon>Bacillati</taxon>
        <taxon>Actinomycetota</taxon>
        <taxon>Actinomycetes</taxon>
        <taxon>Propionibacteriales</taxon>
        <taxon>Nocardioidaceae</taxon>
        <taxon>Nocardioides</taxon>
    </lineage>
</organism>
<sequence>MTQRITSYARDGWVFDVRDTGPLDGDPVVLLHGFPERASSWDAVAAQLHEAGLRTLAPDQRGYSPRARPRTRWGYRATELVADVAALVDVVGRPVHLVGHDWGAFVAWELAAHRPDLVRTLTAVSVPHPGAFVAAARHGDQLRRSWYFLAFSLPLLPEWLAGHRADRFDAGLRRGGMTADDLARFHRDVLAYGALPGALGWYRAVPFTPPGWARWTVGVPTTYVWSDGDVALGRDAAERTADFCTGPYQLVVLQGVTHWIPAQAPDLLAEVVRARIASSG</sequence>
<protein>
    <submittedName>
        <fullName evidence="3">Alpha/beta fold hydrolase</fullName>
    </submittedName>
</protein>
<comment type="caution">
    <text evidence="3">The sequence shown here is derived from an EMBL/GenBank/DDBJ whole genome shotgun (WGS) entry which is preliminary data.</text>
</comment>
<gene>
    <name evidence="3" type="ORF">ACFPGP_14015</name>
</gene>
<dbReference type="PANTHER" id="PTHR43329">
    <property type="entry name" value="EPOXIDE HYDROLASE"/>
    <property type="match status" value="1"/>
</dbReference>
<evidence type="ECO:0000313" key="4">
    <source>
        <dbReference type="Proteomes" id="UP001596087"/>
    </source>
</evidence>
<dbReference type="SUPFAM" id="SSF53474">
    <property type="entry name" value="alpha/beta-Hydrolases"/>
    <property type="match status" value="1"/>
</dbReference>
<keyword evidence="4" id="KW-1185">Reference proteome</keyword>
<evidence type="ECO:0000256" key="1">
    <source>
        <dbReference type="ARBA" id="ARBA00022801"/>
    </source>
</evidence>
<reference evidence="4" key="1">
    <citation type="journal article" date="2019" name="Int. J. Syst. Evol. Microbiol.">
        <title>The Global Catalogue of Microorganisms (GCM) 10K type strain sequencing project: providing services to taxonomists for standard genome sequencing and annotation.</title>
        <authorList>
            <consortium name="The Broad Institute Genomics Platform"/>
            <consortium name="The Broad Institute Genome Sequencing Center for Infectious Disease"/>
            <person name="Wu L."/>
            <person name="Ma J."/>
        </authorList>
    </citation>
    <scope>NUCLEOTIDE SEQUENCE [LARGE SCALE GENOMIC DNA]</scope>
    <source>
        <strain evidence="4">DFY41</strain>
    </source>
</reference>
<accession>A0ABW0BKN2</accession>
<dbReference type="PRINTS" id="PR00412">
    <property type="entry name" value="EPOXHYDRLASE"/>
</dbReference>
<evidence type="ECO:0000313" key="3">
    <source>
        <dbReference type="EMBL" id="MFC5177793.1"/>
    </source>
</evidence>